<proteinExistence type="predicted"/>
<sequence>MFKTSIASLAVAAALSTTAFAQQLEPWGTAGGWDIMIDPSLGNGCLIQAEYQDGSVIRIGFDRNEGMGYLTAFNEEWGEIEEGADYGILFDLDGEEYEAVATGIYLNGVPGADIYFDNPDFLFDIAAKYTMRIYNENGLVTAIDLGGTMVGLEAAMECQDELG</sequence>
<feature type="chain" id="PRO_5006065633" evidence="1">
    <location>
        <begin position="22"/>
        <end position="163"/>
    </location>
</feature>
<reference evidence="3" key="1">
    <citation type="submission" date="2015-09" db="EMBL/GenBank/DDBJ databases">
        <authorList>
            <person name="Rodrigo-Torres Lidia"/>
            <person name="Arahal R.David."/>
        </authorList>
    </citation>
    <scope>NUCLEOTIDE SEQUENCE [LARGE SCALE GENOMIC DNA]</scope>
    <source>
        <strain evidence="3">CECT 7735</strain>
    </source>
</reference>
<dbReference type="GeneID" id="83882179"/>
<keyword evidence="3" id="KW-1185">Reference proteome</keyword>
<dbReference type="EMBL" id="CYTW01000004">
    <property type="protein sequence ID" value="CUK08045.1"/>
    <property type="molecule type" value="Genomic_DNA"/>
</dbReference>
<name>A0A0P1IUU0_9RHOB</name>
<evidence type="ECO:0000313" key="2">
    <source>
        <dbReference type="EMBL" id="CUK08045.1"/>
    </source>
</evidence>
<feature type="signal peptide" evidence="1">
    <location>
        <begin position="1"/>
        <end position="21"/>
    </location>
</feature>
<dbReference type="Proteomes" id="UP000051870">
    <property type="component" value="Unassembled WGS sequence"/>
</dbReference>
<keyword evidence="1" id="KW-0732">Signal</keyword>
<evidence type="ECO:0000256" key="1">
    <source>
        <dbReference type="SAM" id="SignalP"/>
    </source>
</evidence>
<dbReference type="STRING" id="1715693.PH7735_03191"/>
<organism evidence="2 3">
    <name type="scientific">Shimia thalassica</name>
    <dbReference type="NCBI Taxonomy" id="1715693"/>
    <lineage>
        <taxon>Bacteria</taxon>
        <taxon>Pseudomonadati</taxon>
        <taxon>Pseudomonadota</taxon>
        <taxon>Alphaproteobacteria</taxon>
        <taxon>Rhodobacterales</taxon>
        <taxon>Roseobacteraceae</taxon>
    </lineage>
</organism>
<dbReference type="AlphaFoldDB" id="A0A0P1IUU0"/>
<accession>A0A0P1IUU0</accession>
<dbReference type="RefSeq" id="WP_058312367.1">
    <property type="nucleotide sequence ID" value="NZ_CYTW01000004.1"/>
</dbReference>
<gene>
    <name evidence="2" type="ORF">PH7735_03191</name>
</gene>
<protein>
    <submittedName>
        <fullName evidence="2">Uncharacterized protein</fullName>
    </submittedName>
</protein>
<evidence type="ECO:0000313" key="3">
    <source>
        <dbReference type="Proteomes" id="UP000051870"/>
    </source>
</evidence>